<feature type="compositionally biased region" description="Pro residues" evidence="1">
    <location>
        <begin position="798"/>
        <end position="807"/>
    </location>
</feature>
<evidence type="ECO:0000256" key="1">
    <source>
        <dbReference type="SAM" id="MobiDB-lite"/>
    </source>
</evidence>
<reference evidence="2 3" key="1">
    <citation type="journal article" date="2023" name="Commun. Biol.">
        <title>Reorganization of the ancestral sex-determining regions during the evolution of trioecy in Pleodorina starrii.</title>
        <authorList>
            <person name="Takahashi K."/>
            <person name="Suzuki S."/>
            <person name="Kawai-Toyooka H."/>
            <person name="Yamamoto K."/>
            <person name="Hamaji T."/>
            <person name="Ootsuki R."/>
            <person name="Yamaguchi H."/>
            <person name="Kawachi M."/>
            <person name="Higashiyama T."/>
            <person name="Nozaki H."/>
        </authorList>
    </citation>
    <scope>NUCLEOTIDE SEQUENCE [LARGE SCALE GENOMIC DNA]</scope>
    <source>
        <strain evidence="2 3">NIES-4479</strain>
    </source>
</reference>
<feature type="region of interest" description="Disordered" evidence="1">
    <location>
        <begin position="790"/>
        <end position="827"/>
    </location>
</feature>
<gene>
    <name evidence="2" type="primary">PLEST008524</name>
    <name evidence="2" type="ORF">PLESTB_000449100</name>
</gene>
<feature type="region of interest" description="Disordered" evidence="1">
    <location>
        <begin position="924"/>
        <end position="956"/>
    </location>
</feature>
<feature type="region of interest" description="Disordered" evidence="1">
    <location>
        <begin position="1145"/>
        <end position="1177"/>
    </location>
</feature>
<dbReference type="Proteomes" id="UP001165080">
    <property type="component" value="Unassembled WGS sequence"/>
</dbReference>
<feature type="compositionally biased region" description="Low complexity" evidence="1">
    <location>
        <begin position="846"/>
        <end position="855"/>
    </location>
</feature>
<organism evidence="2 3">
    <name type="scientific">Pleodorina starrii</name>
    <dbReference type="NCBI Taxonomy" id="330485"/>
    <lineage>
        <taxon>Eukaryota</taxon>
        <taxon>Viridiplantae</taxon>
        <taxon>Chlorophyta</taxon>
        <taxon>core chlorophytes</taxon>
        <taxon>Chlorophyceae</taxon>
        <taxon>CS clade</taxon>
        <taxon>Chlamydomonadales</taxon>
        <taxon>Volvocaceae</taxon>
        <taxon>Pleodorina</taxon>
    </lineage>
</organism>
<feature type="region of interest" description="Disordered" evidence="1">
    <location>
        <begin position="45"/>
        <end position="100"/>
    </location>
</feature>
<evidence type="ECO:0000313" key="3">
    <source>
        <dbReference type="Proteomes" id="UP001165080"/>
    </source>
</evidence>
<feature type="compositionally biased region" description="Low complexity" evidence="1">
    <location>
        <begin position="808"/>
        <end position="827"/>
    </location>
</feature>
<keyword evidence="3" id="KW-1185">Reference proteome</keyword>
<evidence type="ECO:0000313" key="2">
    <source>
        <dbReference type="EMBL" id="GLC50943.1"/>
    </source>
</evidence>
<dbReference type="OrthoDB" id="549356at2759"/>
<feature type="compositionally biased region" description="Low complexity" evidence="1">
    <location>
        <begin position="930"/>
        <end position="956"/>
    </location>
</feature>
<dbReference type="EMBL" id="BRXU01000004">
    <property type="protein sequence ID" value="GLC50943.1"/>
    <property type="molecule type" value="Genomic_DNA"/>
</dbReference>
<protein>
    <submittedName>
        <fullName evidence="2">Uncharacterized protein</fullName>
    </submittedName>
</protein>
<feature type="compositionally biased region" description="Low complexity" evidence="1">
    <location>
        <begin position="1161"/>
        <end position="1170"/>
    </location>
</feature>
<name>A0A9W6BF82_9CHLO</name>
<sequence>MKTIFSMNPTDVMRRPPLEKKLSVKHGALAGRRYTRLAAVATGAPISSSGTTASGGGGGPARRIRGIDSVPQRVVSPSWTGGRDRGAGVVAGASSAPANPSERPFFPPMGVPTDPLLSAAISAADSWTELRDLYGANARRIDPAQLLEITQRLAHVTGAVVWPEGAPLPEPAPPGGAPWAPALTEQEAGEVVALAQTLCRATQVCLQEMYGMQQVAGLLQALVSLGVAPSPAWLRSAETVALRTQREGQEQGGSTASGELLNELMAISAAFQRLGHTPDRSFVALLGEVKPIEEVRASAASAASSASSSASSAAQRAAATAPQQDDDAPVLLVLAAPQLLCLARAVLLWGLQPPADWPEAFLQATYTRISRANKLAVAGRGGAGLGGDEEVEAAEAEAALGVGGLAALLWAAVMMEARPADPGGRWMAELSAAALRRLREVLAAPTVVVAAEAAAAAAAGSAAVVDSGGVRAPLPEAMGASLQDMASLLSALQQVMYDPGPAWINTCLQAAAAVQARTDPSASLTAAAAIGSPPPGDALAAVLFLAAQYDHPQDDETRGSVVGMAQAAQAWMGAQADVAAVAAAAAAAAAGGAGQAAAAAPPPPPLFTSRGLTQVLMALVRMGGQPSEEWVAAWAAAAEPLARGAGGGGGFDLDQVVAVLATAAEVEVVLPEGLQRALVEGLLTAPPPQAAAAGASSVGGVFPPPGGAAGAAAAGADGAGSATAPAAGVRSLPQFRQLLGVLELQLYALEPEWLEAFVGLVEDFRLRLGSRELLSVLRVLGGFKDTILEDTAGADTQPGPPTSPSPSAPSAGPRAAASTSARRPGAPIVLRPNPVVIAAAAAATSSSPASGSSASSPPPPAAAAPTVLDSGWVGGLLDDLKVRGGVRGPSELMQLAQALSTLSAPPSLLSYVEVFAVALTGEDGRRRKPSAATRAPAAAASPAPAGPAPAAAAKPSAARIRLRLQKDAAEKRAVAAAGAGGASTAAGAEGATEEAEAAAAAAAAGAAAAAETEEEEEAQQWALAWPAMLGAFAAAGHVPERRWWDRFAAATLPALESYEGPRLASTAVAALGLSSQAAEAAGLFTEEEEGEEGREGDEGREAALAAKLLPSLEWHQQALGHVAEAIRSCPVSMDEIRQQAVQVLTEQRRQGSGPTGEPPEGAEAATQEVAEAAEAEEAEAAALTFSAQEFAEVVQTLASELLLLLEPLAQPRLALPPQLLAVLEEVAEEAAEGAAAAVAAAASLAAGAGAGQAGSEGGGVEGKEGGEEELDLDAIAYAQQIITLVMQALIASDQAPSEMWMSRVAEVMTASRPGWGPGSETGELLQQQQLILSADQLTTTAYLAGRFEMSLQPEQVRLLLQHAARLVGSGELSGGELAATLAGLSGVRGVEVVEQGPYELEALLEALASQSSRLSAQGLGEAATALLQLGLGLHPDTAVRFRSALARSLTELAPPQMLAVLTAGGSLGLDPPSRELLAGLSLQVGRLAAHTDPLAPAAATEAAYEVLKWFPQVAPNDSEIYINRLREGLQPLSGRLEEVVPASASKLALLLASAGVVPEPPQAVPGGGGGGSGAVAERQRQQRAAALAPLVGATAEGLPDYDNEQLSNAVMGLSLLGVQLPSAWLEGFMEASRRQLADADGRSLSYILSGLADQRALPDGPYTAAFWGAVRRRASSPERDLDLLCARTLLEAAGQMGMRPDRETMQAVLDCALLPYRERPDPEGLTELVQVMAAFSFAPSPAWAAEVRTALAPTLSAMPPDDRDAVLAFLHAAMPLSR</sequence>
<accession>A0A9W6BF82</accession>
<comment type="caution">
    <text evidence="2">The sequence shown here is derived from an EMBL/GenBank/DDBJ whole genome shotgun (WGS) entry which is preliminary data.</text>
</comment>
<proteinExistence type="predicted"/>
<feature type="region of interest" description="Disordered" evidence="1">
    <location>
        <begin position="846"/>
        <end position="866"/>
    </location>
</feature>
<feature type="compositionally biased region" description="Low complexity" evidence="1">
    <location>
        <begin position="87"/>
        <end position="98"/>
    </location>
</feature>